<proteinExistence type="predicted"/>
<gene>
    <name evidence="8" type="ORF">DAPK24_041480</name>
</gene>
<dbReference type="PROSITE" id="PS50011">
    <property type="entry name" value="PROTEIN_KINASE_DOM"/>
    <property type="match status" value="1"/>
</dbReference>
<dbReference type="SMART" id="SM00220">
    <property type="entry name" value="S_TKc"/>
    <property type="match status" value="1"/>
</dbReference>
<evidence type="ECO:0000256" key="1">
    <source>
        <dbReference type="ARBA" id="ARBA00004629"/>
    </source>
</evidence>
<evidence type="ECO:0000313" key="9">
    <source>
        <dbReference type="Proteomes" id="UP001378960"/>
    </source>
</evidence>
<evidence type="ECO:0000256" key="4">
    <source>
        <dbReference type="ARBA" id="ARBA00023328"/>
    </source>
</evidence>
<evidence type="ECO:0000313" key="8">
    <source>
        <dbReference type="EMBL" id="GMM47550.1"/>
    </source>
</evidence>
<name>A0AAV5R888_PICKL</name>
<dbReference type="GO" id="GO:0005524">
    <property type="term" value="F:ATP binding"/>
    <property type="evidence" value="ECO:0007669"/>
    <property type="project" value="InterPro"/>
</dbReference>
<organism evidence="8 9">
    <name type="scientific">Pichia kluyveri</name>
    <name type="common">Yeast</name>
    <dbReference type="NCBI Taxonomy" id="36015"/>
    <lineage>
        <taxon>Eukaryota</taxon>
        <taxon>Fungi</taxon>
        <taxon>Dikarya</taxon>
        <taxon>Ascomycota</taxon>
        <taxon>Saccharomycotina</taxon>
        <taxon>Pichiomycetes</taxon>
        <taxon>Pichiales</taxon>
        <taxon>Pichiaceae</taxon>
        <taxon>Pichia</taxon>
    </lineage>
</organism>
<dbReference type="InterPro" id="IPR015661">
    <property type="entry name" value="Bub1/Mad3"/>
</dbReference>
<dbReference type="GO" id="GO:0004672">
    <property type="term" value="F:protein kinase activity"/>
    <property type="evidence" value="ECO:0007669"/>
    <property type="project" value="InterPro"/>
</dbReference>
<keyword evidence="9" id="KW-1185">Reference proteome</keyword>
<dbReference type="GO" id="GO:0000776">
    <property type="term" value="C:kinetochore"/>
    <property type="evidence" value="ECO:0007669"/>
    <property type="project" value="UniProtKB-KW"/>
</dbReference>
<sequence length="920" mass="106280">MHPVTHFKNLEVDKENIKPIPQGRSAAKLNELIHTDQNTFEKKLNEEQLQFEESLTPEILQELDDPLESYLTYLKWIRENYRTGNNDSLYIQVLERTTHDFKDDNYYKNEVRYFNVWLDYISFSDHPGDVFSYLFKKNIGSELSLFFENYSLYFELNDQWDMAESIYKDGITKRARPFKRLLKSYNEFQSRKAKKAAHLHDSVSISESTGLLNPDGLGLSSSSSVIPASTEKSNILPKKPNKMQIFNDNANENNDSTHENESIKKQNISLFANLDTIKNSKKENVINPSSWEGQKLKSATTKPPTDKKSKIEIFNDKKNEYPVTTPVVLPNGTVKEVYDFNLELFIPSNSTGVARSWLDVLLMFNKPIENNQFTDNTVTTTNTNKRLPSSLFNTPVTKKAKTDSIEDSNENNQNDAPSPCDKSPGIDETPILDYFKNSKDGLFSGMNDFVGSKEKTADNRNLQNQLENEQVFNNEAESICDNEKNLLDAIIGDKFNDIFTDTITRTKSLNLKFDMNNENNTKQNENTENATDVLLSSPFVDNPILKEEVKDELNIINPFDHVNKMKIISTIEHGLFKDLRFHDFANIENSKLSILKSIFKPNSNPIYGNRQAMIEFEKDNIYCVTKELGQGEFSTVYLSEKMNGQLNAIKIESPSNIWEAYILSKINKVSNDFIKLQGFYRYSEESFLILPYFRQGTILDLVDCSSDEQFLTGKNFIDETIIIYLTIQLITNIIQLHSLNIIHCNVKPENCMLNIQSSCNNNKVLFKDITLIDFNKSIDISLYNSQTQFQCKKEKTNPEDCYEIVNNLPWKYEPDYHGIANVIHLLLFNSPLKTKKLENGKIELVEPIKRYWQTESWNELFSILLNPKKYSTTGLVSNELKQIKGKFESWFSLTVDKRLFLSKLRYISEVLDTRIRKKSK</sequence>
<dbReference type="Proteomes" id="UP001378960">
    <property type="component" value="Unassembled WGS sequence"/>
</dbReference>
<feature type="compositionally biased region" description="Polar residues" evidence="5">
    <location>
        <begin position="385"/>
        <end position="396"/>
    </location>
</feature>
<keyword evidence="4" id="KW-0137">Centromere</keyword>
<dbReference type="InterPro" id="IPR000719">
    <property type="entry name" value="Prot_kinase_dom"/>
</dbReference>
<dbReference type="EMBL" id="BTGB01000009">
    <property type="protein sequence ID" value="GMM47550.1"/>
    <property type="molecule type" value="Genomic_DNA"/>
</dbReference>
<dbReference type="FunFam" id="1.25.40.430:FF:000003">
    <property type="entry name" value="Checkpoint serine/threonine-protein kinase BUB1"/>
    <property type="match status" value="1"/>
</dbReference>
<dbReference type="PANTHER" id="PTHR14030">
    <property type="entry name" value="MITOTIC CHECKPOINT SERINE/THREONINE-PROTEIN KINASE BUB1"/>
    <property type="match status" value="1"/>
</dbReference>
<dbReference type="Gene3D" id="1.25.40.430">
    <property type="match status" value="1"/>
</dbReference>
<dbReference type="SUPFAM" id="SSF56112">
    <property type="entry name" value="Protein kinase-like (PK-like)"/>
    <property type="match status" value="1"/>
</dbReference>
<keyword evidence="3" id="KW-0995">Kinetochore</keyword>
<reference evidence="8 9" key="1">
    <citation type="journal article" date="2023" name="Elife">
        <title>Identification of key yeast species and microbe-microbe interactions impacting larval growth of Drosophila in the wild.</title>
        <authorList>
            <person name="Mure A."/>
            <person name="Sugiura Y."/>
            <person name="Maeda R."/>
            <person name="Honda K."/>
            <person name="Sakurai N."/>
            <person name="Takahashi Y."/>
            <person name="Watada M."/>
            <person name="Katoh T."/>
            <person name="Gotoh A."/>
            <person name="Gotoh Y."/>
            <person name="Taniguchi I."/>
            <person name="Nakamura K."/>
            <person name="Hayashi T."/>
            <person name="Katayama T."/>
            <person name="Uemura T."/>
            <person name="Hattori Y."/>
        </authorList>
    </citation>
    <scope>NUCLEOTIDE SEQUENCE [LARGE SCALE GENOMIC DNA]</scope>
    <source>
        <strain evidence="8 9">PK-24</strain>
    </source>
</reference>
<comment type="subcellular location">
    <subcellularLocation>
        <location evidence="1">Chromosome</location>
        <location evidence="1">Centromere</location>
        <location evidence="1">Kinetochore</location>
    </subcellularLocation>
</comment>
<dbReference type="AlphaFoldDB" id="A0AAV5R888"/>
<evidence type="ECO:0000259" key="6">
    <source>
        <dbReference type="PROSITE" id="PS50011"/>
    </source>
</evidence>
<evidence type="ECO:0000259" key="7">
    <source>
        <dbReference type="PROSITE" id="PS51489"/>
    </source>
</evidence>
<feature type="compositionally biased region" description="Low complexity" evidence="5">
    <location>
        <begin position="375"/>
        <end position="384"/>
    </location>
</feature>
<evidence type="ECO:0000256" key="2">
    <source>
        <dbReference type="ARBA" id="ARBA00022454"/>
    </source>
</evidence>
<dbReference type="InterPro" id="IPR013212">
    <property type="entry name" value="Mad3/Bub1_I"/>
</dbReference>
<accession>A0AAV5R888</accession>
<dbReference type="PROSITE" id="PS51489">
    <property type="entry name" value="BUB1_N"/>
    <property type="match status" value="1"/>
</dbReference>
<dbReference type="Pfam" id="PF00069">
    <property type="entry name" value="Pkinase"/>
    <property type="match status" value="1"/>
</dbReference>
<protein>
    <submittedName>
        <fullName evidence="8">Mad3 protein</fullName>
    </submittedName>
</protein>
<feature type="domain" description="Protein kinase" evidence="6">
    <location>
        <begin position="622"/>
        <end position="891"/>
    </location>
</feature>
<dbReference type="InterPro" id="IPR011009">
    <property type="entry name" value="Kinase-like_dom_sf"/>
</dbReference>
<keyword evidence="2" id="KW-0158">Chromosome</keyword>
<comment type="caution">
    <text evidence="8">The sequence shown here is derived from an EMBL/GenBank/DDBJ whole genome shotgun (WGS) entry which is preliminary data.</text>
</comment>
<dbReference type="SMART" id="SM00777">
    <property type="entry name" value="Mad3_BUB1_I"/>
    <property type="match status" value="1"/>
</dbReference>
<dbReference type="Pfam" id="PF08311">
    <property type="entry name" value="Mad3_BUB1_I"/>
    <property type="match status" value="1"/>
</dbReference>
<evidence type="ECO:0000256" key="3">
    <source>
        <dbReference type="ARBA" id="ARBA00022838"/>
    </source>
</evidence>
<evidence type="ECO:0000256" key="5">
    <source>
        <dbReference type="SAM" id="MobiDB-lite"/>
    </source>
</evidence>
<dbReference type="GO" id="GO:0007094">
    <property type="term" value="P:mitotic spindle assembly checkpoint signaling"/>
    <property type="evidence" value="ECO:0007669"/>
    <property type="project" value="InterPro"/>
</dbReference>
<feature type="region of interest" description="Disordered" evidence="5">
    <location>
        <begin position="375"/>
        <end position="427"/>
    </location>
</feature>
<feature type="domain" description="BUB1 N-terminal" evidence="7">
    <location>
        <begin position="45"/>
        <end position="214"/>
    </location>
</feature>
<dbReference type="Gene3D" id="1.10.510.10">
    <property type="entry name" value="Transferase(Phosphotransferase) domain 1"/>
    <property type="match status" value="1"/>
</dbReference>